<evidence type="ECO:0000256" key="3">
    <source>
        <dbReference type="ARBA" id="ARBA00022679"/>
    </source>
</evidence>
<dbReference type="InterPro" id="IPR002213">
    <property type="entry name" value="UDP_glucos_trans"/>
</dbReference>
<evidence type="ECO:0000256" key="2">
    <source>
        <dbReference type="ARBA" id="ARBA00022676"/>
    </source>
</evidence>
<dbReference type="EMBL" id="CM017321">
    <property type="protein sequence ID" value="KAE7999882.1"/>
    <property type="molecule type" value="Genomic_DNA"/>
</dbReference>
<dbReference type="PANTHER" id="PTHR48046">
    <property type="entry name" value="UDP-GLYCOSYLTRANSFERASE 72E1"/>
    <property type="match status" value="1"/>
</dbReference>
<gene>
    <name evidence="6" type="ORF">FH972_004271</name>
</gene>
<accession>A0A5N6QKK2</accession>
<keyword evidence="2 4" id="KW-0328">Glycosyltransferase</keyword>
<dbReference type="FunFam" id="3.40.50.2000:FF:000051">
    <property type="entry name" value="Glycosyltransferase"/>
    <property type="match status" value="1"/>
</dbReference>
<name>A0A5N6QKK2_9ROSI</name>
<dbReference type="OrthoDB" id="5835829at2759"/>
<dbReference type="Proteomes" id="UP000327013">
    <property type="component" value="Chromosome 1"/>
</dbReference>
<dbReference type="Gene3D" id="3.40.50.2000">
    <property type="entry name" value="Glycogen Phosphorylase B"/>
    <property type="match status" value="2"/>
</dbReference>
<protein>
    <recommendedName>
        <fullName evidence="5">Glycosyltransferase</fullName>
        <ecNumber evidence="5">2.4.1.-</ecNumber>
    </recommendedName>
</protein>
<reference evidence="6 7" key="1">
    <citation type="submission" date="2019-06" db="EMBL/GenBank/DDBJ databases">
        <title>A chromosomal-level reference genome of Carpinus fangiana (Coryloideae, Betulaceae).</title>
        <authorList>
            <person name="Yang X."/>
            <person name="Wang Z."/>
            <person name="Zhang L."/>
            <person name="Hao G."/>
            <person name="Liu J."/>
            <person name="Yang Y."/>
        </authorList>
    </citation>
    <scope>NUCLEOTIDE SEQUENCE [LARGE SCALE GENOMIC DNA]</scope>
    <source>
        <strain evidence="6">Cfa_2016G</strain>
        <tissue evidence="6">Leaf</tissue>
    </source>
</reference>
<dbReference type="PANTHER" id="PTHR48046:SF1">
    <property type="entry name" value="GLYCOSYLTRANSFERASE-RELATED"/>
    <property type="match status" value="1"/>
</dbReference>
<comment type="similarity">
    <text evidence="1 4">Belongs to the UDP-glycosyltransferase family.</text>
</comment>
<dbReference type="FunFam" id="3.40.50.2000:FF:000054">
    <property type="entry name" value="Glycosyltransferase"/>
    <property type="match status" value="1"/>
</dbReference>
<dbReference type="EC" id="2.4.1.-" evidence="5"/>
<dbReference type="CDD" id="cd03784">
    <property type="entry name" value="GT1_Gtf-like"/>
    <property type="match status" value="1"/>
</dbReference>
<evidence type="ECO:0000256" key="1">
    <source>
        <dbReference type="ARBA" id="ARBA00009995"/>
    </source>
</evidence>
<dbReference type="AlphaFoldDB" id="A0A5N6QKK2"/>
<evidence type="ECO:0000256" key="5">
    <source>
        <dbReference type="RuleBase" id="RU362057"/>
    </source>
</evidence>
<organism evidence="6 7">
    <name type="scientific">Carpinus fangiana</name>
    <dbReference type="NCBI Taxonomy" id="176857"/>
    <lineage>
        <taxon>Eukaryota</taxon>
        <taxon>Viridiplantae</taxon>
        <taxon>Streptophyta</taxon>
        <taxon>Embryophyta</taxon>
        <taxon>Tracheophyta</taxon>
        <taxon>Spermatophyta</taxon>
        <taxon>Magnoliopsida</taxon>
        <taxon>eudicotyledons</taxon>
        <taxon>Gunneridae</taxon>
        <taxon>Pentapetalae</taxon>
        <taxon>rosids</taxon>
        <taxon>fabids</taxon>
        <taxon>Fagales</taxon>
        <taxon>Betulaceae</taxon>
        <taxon>Carpinus</taxon>
    </lineage>
</organism>
<evidence type="ECO:0000313" key="6">
    <source>
        <dbReference type="EMBL" id="KAE7999882.1"/>
    </source>
</evidence>
<evidence type="ECO:0000256" key="4">
    <source>
        <dbReference type="RuleBase" id="RU003718"/>
    </source>
</evidence>
<sequence>MDISKPHAALLSSPGMGHLIPVVELGKRLVTHHNFNVTIFAVTSPMSPAESDVIQSCMSPKLFDIVQLPPVDISGLVDANSMIVTQLSVMMREARPAIRSAISAWNPQPTLLIVDLFGTESLPIADELDIPKYVYIASNAWFLALTIRVPFFDKEVEGEYVDQVEPLRLPGCKSVRPEDVVDPMLDRTNQQYFEYVRIGSEIPRSDGILLNTWADLQPTSLAALRDEDLLGRVIKSSPIYPVGPLTRMVSASNGPMFDWLDMQPSESVIYVSFGSGGTLSYEQMTEIAWGLELSQQRFIWVARQPSIGAADAAFFTAGNAFGDDPLNYLPDGFLTRTKNVGLVVPLWAPQAEVLCHPSVGGFVSHCGWNSTLESITNGVPMIAWPLYAEQRINATLLTEELGVAIRSKVLPLKKVVGRQEIEKMVRTIMEDKEGNAIRARVKELKHSAEKALSMGGSSFNALSELANHCSMKVRAP</sequence>
<dbReference type="GO" id="GO:0008194">
    <property type="term" value="F:UDP-glycosyltransferase activity"/>
    <property type="evidence" value="ECO:0007669"/>
    <property type="project" value="InterPro"/>
</dbReference>
<dbReference type="InterPro" id="IPR035595">
    <property type="entry name" value="UDP_glycos_trans_CS"/>
</dbReference>
<keyword evidence="3 4" id="KW-0808">Transferase</keyword>
<dbReference type="Pfam" id="PF00201">
    <property type="entry name" value="UDPGT"/>
    <property type="match status" value="1"/>
</dbReference>
<dbReference type="PROSITE" id="PS00375">
    <property type="entry name" value="UDPGT"/>
    <property type="match status" value="1"/>
</dbReference>
<dbReference type="SUPFAM" id="SSF53756">
    <property type="entry name" value="UDP-Glycosyltransferase/glycogen phosphorylase"/>
    <property type="match status" value="1"/>
</dbReference>
<keyword evidence="7" id="KW-1185">Reference proteome</keyword>
<proteinExistence type="inferred from homology"/>
<evidence type="ECO:0000313" key="7">
    <source>
        <dbReference type="Proteomes" id="UP000327013"/>
    </source>
</evidence>